<dbReference type="EMBL" id="CAJNNW010023475">
    <property type="protein sequence ID" value="CAE8670740.1"/>
    <property type="molecule type" value="Genomic_DNA"/>
</dbReference>
<feature type="non-terminal residue" evidence="2">
    <location>
        <position position="121"/>
    </location>
</feature>
<dbReference type="AlphaFoldDB" id="A0A813J8Q5"/>
<keyword evidence="1" id="KW-0472">Membrane</keyword>
<keyword evidence="1" id="KW-1133">Transmembrane helix</keyword>
<feature type="non-terminal residue" evidence="2">
    <location>
        <position position="1"/>
    </location>
</feature>
<name>A0A813J8Q5_POLGL</name>
<organism evidence="2 3">
    <name type="scientific">Polarella glacialis</name>
    <name type="common">Dinoflagellate</name>
    <dbReference type="NCBI Taxonomy" id="89957"/>
    <lineage>
        <taxon>Eukaryota</taxon>
        <taxon>Sar</taxon>
        <taxon>Alveolata</taxon>
        <taxon>Dinophyceae</taxon>
        <taxon>Suessiales</taxon>
        <taxon>Suessiaceae</taxon>
        <taxon>Polarella</taxon>
    </lineage>
</organism>
<gene>
    <name evidence="2" type="ORF">PGLA2088_LOCUS17551</name>
</gene>
<accession>A0A813J8Q5</accession>
<comment type="caution">
    <text evidence="2">The sequence shown here is derived from an EMBL/GenBank/DDBJ whole genome shotgun (WGS) entry which is preliminary data.</text>
</comment>
<evidence type="ECO:0000313" key="3">
    <source>
        <dbReference type="Proteomes" id="UP000626109"/>
    </source>
</evidence>
<evidence type="ECO:0000313" key="2">
    <source>
        <dbReference type="EMBL" id="CAE8670740.1"/>
    </source>
</evidence>
<reference evidence="2" key="1">
    <citation type="submission" date="2021-02" db="EMBL/GenBank/DDBJ databases">
        <authorList>
            <person name="Dougan E. K."/>
            <person name="Rhodes N."/>
            <person name="Thang M."/>
            <person name="Chan C."/>
        </authorList>
    </citation>
    <scope>NUCLEOTIDE SEQUENCE</scope>
</reference>
<feature type="transmembrane region" description="Helical" evidence="1">
    <location>
        <begin position="43"/>
        <end position="65"/>
    </location>
</feature>
<dbReference type="Proteomes" id="UP000626109">
    <property type="component" value="Unassembled WGS sequence"/>
</dbReference>
<sequence>LRFLLRRSVISTIRPRERMFAAYPPSSSNTRQQHRPQPIARHVYWRLLLPLCLAGFICIVCYANFVTAADKGLENDAPGLKRMHPFLASPGYEIGFWTRQRDTSTAGLEVAGRSPAAAGSQ</sequence>
<keyword evidence="1" id="KW-0812">Transmembrane</keyword>
<proteinExistence type="predicted"/>
<evidence type="ECO:0000256" key="1">
    <source>
        <dbReference type="SAM" id="Phobius"/>
    </source>
</evidence>
<protein>
    <submittedName>
        <fullName evidence="2">Uncharacterized protein</fullName>
    </submittedName>
</protein>